<dbReference type="InterPro" id="IPR014752">
    <property type="entry name" value="Arrestin-like_C"/>
</dbReference>
<dbReference type="Pfam" id="PF00339">
    <property type="entry name" value="Arrestin_N"/>
    <property type="match status" value="1"/>
</dbReference>
<dbReference type="STRING" id="6669.E9H477"/>
<dbReference type="InterPro" id="IPR014756">
    <property type="entry name" value="Ig_E-set"/>
</dbReference>
<evidence type="ECO:0000256" key="1">
    <source>
        <dbReference type="ARBA" id="ARBA00005298"/>
    </source>
</evidence>
<keyword evidence="4" id="KW-1185">Reference proteome</keyword>
<dbReference type="InterPro" id="IPR011021">
    <property type="entry name" value="Arrestin-like_N"/>
</dbReference>
<sequence length="350" mass="39816">MGIESLSIELDNSDGIYFPGQEVSGVVHISNLSSKILKGIYLECQGYAKFCFNELSSETYYSSEETYLDLKIPLITNEFQILNSNVNFDLITEREDLSWLVAFTIILLILPQKFLLISTEMLAKFGYGHVRYSIKVVLKRSSRQINSETCRIPFTGVLKPSWKQNYEYVISFTVRTIVDLNAIPKAAMPTQSIKAKPVFRWLCCRSGLITVKVYLHRTGYVAGETILLHADVDNQSQTTLLGSTVSLIESVDFHTHNKSKTYERILFEQKRRGSKFQDVLQVFPIVVPSVTPSYLQFCEIIDISYKVEFRLVDSEALASKLVVPLDILIGNVPLRQQMNPTYNSVAETYQ</sequence>
<dbReference type="PhylomeDB" id="E9H477"/>
<dbReference type="GO" id="GO:0015031">
    <property type="term" value="P:protein transport"/>
    <property type="evidence" value="ECO:0000318"/>
    <property type="project" value="GO_Central"/>
</dbReference>
<comment type="similarity">
    <text evidence="1">Belongs to the arrestin family.</text>
</comment>
<evidence type="ECO:0000313" key="4">
    <source>
        <dbReference type="Proteomes" id="UP000000305"/>
    </source>
</evidence>
<protein>
    <recommendedName>
        <fullName evidence="2">Arrestin C-terminal-like domain-containing protein</fullName>
    </recommendedName>
</protein>
<dbReference type="PANTHER" id="PTHR11188">
    <property type="entry name" value="ARRESTIN DOMAIN CONTAINING PROTEIN"/>
    <property type="match status" value="1"/>
</dbReference>
<dbReference type="SUPFAM" id="SSF81296">
    <property type="entry name" value="E set domains"/>
    <property type="match status" value="2"/>
</dbReference>
<dbReference type="PANTHER" id="PTHR11188:SF176">
    <property type="entry name" value="ARRESTIN DOMAIN-CONTAINING PROTEIN 1"/>
    <property type="match status" value="1"/>
</dbReference>
<dbReference type="InterPro" id="IPR050357">
    <property type="entry name" value="Arrestin_domain-protein"/>
</dbReference>
<dbReference type="Pfam" id="PF02752">
    <property type="entry name" value="Arrestin_C"/>
    <property type="match status" value="1"/>
</dbReference>
<proteinExistence type="inferred from homology"/>
<feature type="domain" description="Arrestin C-terminal-like" evidence="2">
    <location>
        <begin position="205"/>
        <end position="334"/>
    </location>
</feature>
<gene>
    <name evidence="3" type="ORF">DAPPUDRAFT_325266</name>
</gene>
<dbReference type="Gene3D" id="2.60.40.640">
    <property type="match status" value="2"/>
</dbReference>
<organism evidence="3 4">
    <name type="scientific">Daphnia pulex</name>
    <name type="common">Water flea</name>
    <dbReference type="NCBI Taxonomy" id="6669"/>
    <lineage>
        <taxon>Eukaryota</taxon>
        <taxon>Metazoa</taxon>
        <taxon>Ecdysozoa</taxon>
        <taxon>Arthropoda</taxon>
        <taxon>Crustacea</taxon>
        <taxon>Branchiopoda</taxon>
        <taxon>Diplostraca</taxon>
        <taxon>Cladocera</taxon>
        <taxon>Anomopoda</taxon>
        <taxon>Daphniidae</taxon>
        <taxon>Daphnia</taxon>
    </lineage>
</organism>
<dbReference type="InterPro" id="IPR011022">
    <property type="entry name" value="Arrestin_C-like"/>
</dbReference>
<accession>E9H477</accession>
<dbReference type="AlphaFoldDB" id="E9H477"/>
<evidence type="ECO:0000313" key="3">
    <source>
        <dbReference type="EMBL" id="EFX73485.1"/>
    </source>
</evidence>
<dbReference type="OrthoDB" id="2333384at2759"/>
<dbReference type="KEGG" id="dpx:DAPPUDRAFT_325266"/>
<dbReference type="EMBL" id="GL732590">
    <property type="protein sequence ID" value="EFX73485.1"/>
    <property type="molecule type" value="Genomic_DNA"/>
</dbReference>
<dbReference type="GO" id="GO:0005737">
    <property type="term" value="C:cytoplasm"/>
    <property type="evidence" value="ECO:0000318"/>
    <property type="project" value="GO_Central"/>
</dbReference>
<dbReference type="HOGENOM" id="CLU_792893_0_0_1"/>
<reference evidence="3 4" key="1">
    <citation type="journal article" date="2011" name="Science">
        <title>The ecoresponsive genome of Daphnia pulex.</title>
        <authorList>
            <person name="Colbourne J.K."/>
            <person name="Pfrender M.E."/>
            <person name="Gilbert D."/>
            <person name="Thomas W.K."/>
            <person name="Tucker A."/>
            <person name="Oakley T.H."/>
            <person name="Tokishita S."/>
            <person name="Aerts A."/>
            <person name="Arnold G.J."/>
            <person name="Basu M.K."/>
            <person name="Bauer D.J."/>
            <person name="Caceres C.E."/>
            <person name="Carmel L."/>
            <person name="Casola C."/>
            <person name="Choi J.H."/>
            <person name="Detter J.C."/>
            <person name="Dong Q."/>
            <person name="Dusheyko S."/>
            <person name="Eads B.D."/>
            <person name="Frohlich T."/>
            <person name="Geiler-Samerotte K.A."/>
            <person name="Gerlach D."/>
            <person name="Hatcher P."/>
            <person name="Jogdeo S."/>
            <person name="Krijgsveld J."/>
            <person name="Kriventseva E.V."/>
            <person name="Kultz D."/>
            <person name="Laforsch C."/>
            <person name="Lindquist E."/>
            <person name="Lopez J."/>
            <person name="Manak J.R."/>
            <person name="Muller J."/>
            <person name="Pangilinan J."/>
            <person name="Patwardhan R.P."/>
            <person name="Pitluck S."/>
            <person name="Pritham E.J."/>
            <person name="Rechtsteiner A."/>
            <person name="Rho M."/>
            <person name="Rogozin I.B."/>
            <person name="Sakarya O."/>
            <person name="Salamov A."/>
            <person name="Schaack S."/>
            <person name="Shapiro H."/>
            <person name="Shiga Y."/>
            <person name="Skalitzky C."/>
            <person name="Smith Z."/>
            <person name="Souvorov A."/>
            <person name="Sung W."/>
            <person name="Tang Z."/>
            <person name="Tsuchiya D."/>
            <person name="Tu H."/>
            <person name="Vos H."/>
            <person name="Wang M."/>
            <person name="Wolf Y.I."/>
            <person name="Yamagata H."/>
            <person name="Yamada T."/>
            <person name="Ye Y."/>
            <person name="Shaw J.R."/>
            <person name="Andrews J."/>
            <person name="Crease T.J."/>
            <person name="Tang H."/>
            <person name="Lucas S.M."/>
            <person name="Robertson H.M."/>
            <person name="Bork P."/>
            <person name="Koonin E.V."/>
            <person name="Zdobnov E.M."/>
            <person name="Grigoriev I.V."/>
            <person name="Lynch M."/>
            <person name="Boore J.L."/>
        </authorList>
    </citation>
    <scope>NUCLEOTIDE SEQUENCE [LARGE SCALE GENOMIC DNA]</scope>
</reference>
<dbReference type="InParanoid" id="E9H477"/>
<name>E9H477_DAPPU</name>
<evidence type="ECO:0000259" key="2">
    <source>
        <dbReference type="SMART" id="SM01017"/>
    </source>
</evidence>
<dbReference type="SMART" id="SM01017">
    <property type="entry name" value="Arrestin_C"/>
    <property type="match status" value="1"/>
</dbReference>
<dbReference type="Proteomes" id="UP000000305">
    <property type="component" value="Unassembled WGS sequence"/>
</dbReference>
<dbReference type="eggNOG" id="KOG3780">
    <property type="taxonomic scope" value="Eukaryota"/>
</dbReference>